<reference evidence="2 3" key="1">
    <citation type="submission" date="2017-03" db="EMBL/GenBank/DDBJ databases">
        <title>Genome of the blue death feigning beetle - Asbolus verrucosus.</title>
        <authorList>
            <person name="Rider S.D."/>
        </authorList>
    </citation>
    <scope>NUCLEOTIDE SEQUENCE [LARGE SCALE GENOMIC DNA]</scope>
    <source>
        <strain evidence="2">Butters</strain>
        <tissue evidence="2">Head and leg muscle</tissue>
    </source>
</reference>
<comment type="caution">
    <text evidence="2">The sequence shown here is derived from an EMBL/GenBank/DDBJ whole genome shotgun (WGS) entry which is preliminary data.</text>
</comment>
<gene>
    <name evidence="2" type="ORF">BDFB_008083</name>
</gene>
<keyword evidence="1" id="KW-0472">Membrane</keyword>
<feature type="transmembrane region" description="Helical" evidence="1">
    <location>
        <begin position="6"/>
        <end position="29"/>
    </location>
</feature>
<name>A0A482VVM8_ASBVE</name>
<accession>A0A482VVM8</accession>
<protein>
    <submittedName>
        <fullName evidence="2">DUF4538 domain containing protein</fullName>
    </submittedName>
</protein>
<dbReference type="PANTHER" id="PTHR34923:SF1">
    <property type="entry name" value="SMALL INTEGRAL MEMBRANE PROTEIN 20"/>
    <property type="match status" value="1"/>
</dbReference>
<dbReference type="GO" id="GO:0033617">
    <property type="term" value="P:mitochondrial respiratory chain complex IV assembly"/>
    <property type="evidence" value="ECO:0007669"/>
    <property type="project" value="InterPro"/>
</dbReference>
<dbReference type="InterPro" id="IPR027917">
    <property type="entry name" value="MITRAC7/Phoenixin"/>
</dbReference>
<dbReference type="PANTHER" id="PTHR34923">
    <property type="entry name" value="SMALL INTEGRAL MEMBRANE PROTEIN 20"/>
    <property type="match status" value="1"/>
</dbReference>
<dbReference type="STRING" id="1661398.A0A482VVM8"/>
<evidence type="ECO:0000313" key="3">
    <source>
        <dbReference type="Proteomes" id="UP000292052"/>
    </source>
</evidence>
<dbReference type="EMBL" id="QDEB01056600">
    <property type="protein sequence ID" value="RZC37002.1"/>
    <property type="molecule type" value="Genomic_DNA"/>
</dbReference>
<keyword evidence="1" id="KW-1133">Transmembrane helix</keyword>
<proteinExistence type="predicted"/>
<organism evidence="2 3">
    <name type="scientific">Asbolus verrucosus</name>
    <name type="common">Desert ironclad beetle</name>
    <dbReference type="NCBI Taxonomy" id="1661398"/>
    <lineage>
        <taxon>Eukaryota</taxon>
        <taxon>Metazoa</taxon>
        <taxon>Ecdysozoa</taxon>
        <taxon>Arthropoda</taxon>
        <taxon>Hexapoda</taxon>
        <taxon>Insecta</taxon>
        <taxon>Pterygota</taxon>
        <taxon>Neoptera</taxon>
        <taxon>Endopterygota</taxon>
        <taxon>Coleoptera</taxon>
        <taxon>Polyphaga</taxon>
        <taxon>Cucujiformia</taxon>
        <taxon>Tenebrionidae</taxon>
        <taxon>Pimeliinae</taxon>
        <taxon>Asbolus</taxon>
    </lineage>
</organism>
<keyword evidence="1" id="KW-0812">Transmembrane</keyword>
<dbReference type="Proteomes" id="UP000292052">
    <property type="component" value="Unassembled WGS sequence"/>
</dbReference>
<evidence type="ECO:0000313" key="2">
    <source>
        <dbReference type="EMBL" id="RZC37002.1"/>
    </source>
</evidence>
<dbReference type="Pfam" id="PF15061">
    <property type="entry name" value="MITRAC7_Phoenixin"/>
    <property type="match status" value="1"/>
</dbReference>
<sequence>MTILRGWRYGVFISSIVGVIGLALYPIAIDPMINTEKYKKIQERNRRGVFQEEVQPGSKYLANCLHNLILCIFRYESMV</sequence>
<dbReference type="OrthoDB" id="8755372at2759"/>
<evidence type="ECO:0000256" key="1">
    <source>
        <dbReference type="SAM" id="Phobius"/>
    </source>
</evidence>
<keyword evidence="3" id="KW-1185">Reference proteome</keyword>
<dbReference type="GO" id="GO:0005743">
    <property type="term" value="C:mitochondrial inner membrane"/>
    <property type="evidence" value="ECO:0007669"/>
    <property type="project" value="TreeGrafter"/>
</dbReference>
<dbReference type="AlphaFoldDB" id="A0A482VVM8"/>